<dbReference type="OrthoDB" id="8775251at2"/>
<dbReference type="RefSeq" id="WP_136407985.1">
    <property type="nucleotide sequence ID" value="NZ_SSWX01000042.1"/>
</dbReference>
<name>A0A4S5BLS1_9BURK</name>
<keyword evidence="2" id="KW-1185">Reference proteome</keyword>
<reference evidence="1 2" key="1">
    <citation type="submission" date="2019-04" db="EMBL/GenBank/DDBJ databases">
        <title>Lampropedia sp YIM MLB12 draf genome.</title>
        <authorList>
            <person name="Wang Y.-X."/>
        </authorList>
    </citation>
    <scope>NUCLEOTIDE SEQUENCE [LARGE SCALE GENOMIC DNA]</scope>
    <source>
        <strain evidence="1 2">YIM MLB12</strain>
    </source>
</reference>
<dbReference type="SUPFAM" id="SSF55724">
    <property type="entry name" value="Mog1p/PsbP-like"/>
    <property type="match status" value="1"/>
</dbReference>
<dbReference type="InterPro" id="IPR016123">
    <property type="entry name" value="Mog1/PsbP_a/b/a-sand"/>
</dbReference>
<dbReference type="EMBL" id="SSWX01000042">
    <property type="protein sequence ID" value="THJ30658.1"/>
    <property type="molecule type" value="Genomic_DNA"/>
</dbReference>
<evidence type="ECO:0000313" key="2">
    <source>
        <dbReference type="Proteomes" id="UP000306236"/>
    </source>
</evidence>
<proteinExistence type="predicted"/>
<accession>A0A4S5BLS1</accession>
<dbReference type="Proteomes" id="UP000306236">
    <property type="component" value="Unassembled WGS sequence"/>
</dbReference>
<gene>
    <name evidence="1" type="ORF">E8K88_17635</name>
</gene>
<protein>
    <submittedName>
        <fullName evidence="1">DUF1795 domain-containing protein</fullName>
    </submittedName>
</protein>
<dbReference type="Gene3D" id="3.40.1000.10">
    <property type="entry name" value="Mog1/PsbP, alpha/beta/alpha sandwich"/>
    <property type="match status" value="1"/>
</dbReference>
<dbReference type="AlphaFoldDB" id="A0A4S5BLS1"/>
<dbReference type="Pfam" id="PF08786">
    <property type="entry name" value="DcrB"/>
    <property type="match status" value="1"/>
</dbReference>
<comment type="caution">
    <text evidence="1">The sequence shown here is derived from an EMBL/GenBank/DDBJ whole genome shotgun (WGS) entry which is preliminary data.</text>
</comment>
<sequence length="140" mass="16087">MKYLINEGILEIPDNLIDRSVNMLVTQDGKEVSYTISRDKLQTAEPLTAFIDRQLSDLSRQVSKFVESERIEINFKKSAQTGYQITSSFKQNGREYHQKQMVLVLKDQESVLVVTGTSFEPWSSKNMAAWQSLLKNSELH</sequence>
<organism evidence="1 2">
    <name type="scientific">Lampropedia aestuarii</name>
    <dbReference type="NCBI Taxonomy" id="2562762"/>
    <lineage>
        <taxon>Bacteria</taxon>
        <taxon>Pseudomonadati</taxon>
        <taxon>Pseudomonadota</taxon>
        <taxon>Betaproteobacteria</taxon>
        <taxon>Burkholderiales</taxon>
        <taxon>Comamonadaceae</taxon>
        <taxon>Lampropedia</taxon>
    </lineage>
</organism>
<evidence type="ECO:0000313" key="1">
    <source>
        <dbReference type="EMBL" id="THJ30658.1"/>
    </source>
</evidence>
<dbReference type="InterPro" id="IPR014894">
    <property type="entry name" value="DcrB/EagT6"/>
</dbReference>